<keyword evidence="3" id="KW-0813">Transport</keyword>
<proteinExistence type="predicted"/>
<dbReference type="GO" id="GO:0006606">
    <property type="term" value="P:protein import into nucleus"/>
    <property type="evidence" value="ECO:0007669"/>
    <property type="project" value="TreeGrafter"/>
</dbReference>
<dbReference type="PANTHER" id="PTHR10997">
    <property type="entry name" value="IMPORTIN-7, 8, 11"/>
    <property type="match status" value="1"/>
</dbReference>
<comment type="subcellular location">
    <subcellularLocation>
        <location evidence="2">Cytoplasm</location>
    </subcellularLocation>
    <subcellularLocation>
        <location evidence="1">Nucleus</location>
    </subcellularLocation>
</comment>
<dbReference type="InterPro" id="IPR001494">
    <property type="entry name" value="Importin-beta_N"/>
</dbReference>
<gene>
    <name evidence="8" type="ORF">ZYGR_0AG03560</name>
</gene>
<comment type="caution">
    <text evidence="8">The sequence shown here is derived from an EMBL/GenBank/DDBJ whole genome shotgun (WGS) entry which is preliminary data.</text>
</comment>
<evidence type="ECO:0000256" key="6">
    <source>
        <dbReference type="ARBA" id="ARBA00023242"/>
    </source>
</evidence>
<dbReference type="PANTHER" id="PTHR10997:SF18">
    <property type="entry name" value="D-IMPORTIN 7_RANBP7"/>
    <property type="match status" value="1"/>
</dbReference>
<evidence type="ECO:0000256" key="3">
    <source>
        <dbReference type="ARBA" id="ARBA00022448"/>
    </source>
</evidence>
<dbReference type="FunFam" id="1.25.10.10:FF:000244">
    <property type="entry name" value="Nonsense-mediated mRNA decay protein"/>
    <property type="match status" value="1"/>
</dbReference>
<sequence>MDVNGLLQCFAGTLDQNAQVRSQAESQLKQISFTPGFLGATLDIISAEQTPENVRLSASLYFKNKCVNGWTGKYHGKNELLDYVVDQDEKPVIKDLLVRTLVVCVKLSPGSTRVLKNALSIIIYEEYSQGRWEDLLNQSIKLLSGSDVDEAYVGLLCLSGIFRTYRWKENDSRQGLEMLILQYFPDLLKYGETQLLAQGSNLNDAKLGEMLLLLIKIYKFVTYLDLPFTLQRQESFIPWANFFVTVIQLPLPAEFMTLYDNESRAKNPWVKCKKWSYAILYRLYQRYASDSLTRKFEYEEFKFLYRDQFLPQLLQLLFQQIEQWGAGGLWLSDESFYYILCFIEQTMVQKATWKLVQPHYETLLEHVIFPLLCPNEDKLEIFETDPQEYIHRNLELWDENYSPDLAAVSVLTTAVTKHGKTTLQPTIQFVIATLQANMGTATELSSAAKIESSFRIFSSIIDRLMTKDSPYLNELETFLNSFIFPFFESPFGFLRTRVCEICSKLGTIDFQRTTLVDTIYKGIMVCMNDTTGCLPAQLMAALALQAFIHIPEFQTALSSSVLPTMQRLLDISNEFESDTISGVMQDFVEQFADQLQPFGVDLMNTLVQQFLRLVIELHEASNVNPDSLLDENDIPDESDKQMAALGILSTTISILLSFENSPEMVKNLEQSFYPAAEFILKYEVEDFYHECCEFVENSTFLLRSISPISWKILELIGESNRSENSMVSFYLEDCIYALNNYLLYGTEELKKNEFYFKILYEIYDKASRDEDKALGDFTTVFDLSQKIVLSLTHQLPEQYGHKIISDAAQAIVTNQDELKGNVVFGVTTFNVIISGLVYFPQLTLEILQNHQCMEVFFKTWLEFYVPNVKRVFDIKLSILALLSLITEIPQPTLDTLFGGPILPKLGKILMGLVSRFPQAQRLLQEKRMGFSTGSFSLDDLEDWKNDSNTLKFVNGESLDTEEDFEDLEEDSLSGSLLDTIDIYASIKLFAVNLRNTDELKSRAIISEMTPDEQETFKKILM</sequence>
<feature type="domain" description="Importin N-terminal" evidence="7">
    <location>
        <begin position="24"/>
        <end position="103"/>
    </location>
</feature>
<dbReference type="InterPro" id="IPR011989">
    <property type="entry name" value="ARM-like"/>
</dbReference>
<dbReference type="SMART" id="SM00913">
    <property type="entry name" value="IBN_N"/>
    <property type="match status" value="1"/>
</dbReference>
<evidence type="ECO:0000313" key="9">
    <source>
        <dbReference type="Proteomes" id="UP000187013"/>
    </source>
</evidence>
<keyword evidence="4" id="KW-0963">Cytoplasm</keyword>
<dbReference type="Proteomes" id="UP000187013">
    <property type="component" value="Unassembled WGS sequence"/>
</dbReference>
<dbReference type="GO" id="GO:0005829">
    <property type="term" value="C:cytosol"/>
    <property type="evidence" value="ECO:0007669"/>
    <property type="project" value="TreeGrafter"/>
</dbReference>
<dbReference type="Gene3D" id="1.25.10.10">
    <property type="entry name" value="Leucine-rich Repeat Variant"/>
    <property type="match status" value="1"/>
</dbReference>
<dbReference type="PROSITE" id="PS50166">
    <property type="entry name" value="IMPORTIN_B_NT"/>
    <property type="match status" value="1"/>
</dbReference>
<evidence type="ECO:0000259" key="7">
    <source>
        <dbReference type="PROSITE" id="PS50166"/>
    </source>
</evidence>
<dbReference type="AlphaFoldDB" id="A0A1Q3A9J7"/>
<dbReference type="SUPFAM" id="SSF48371">
    <property type="entry name" value="ARM repeat"/>
    <property type="match status" value="1"/>
</dbReference>
<evidence type="ECO:0000313" key="8">
    <source>
        <dbReference type="EMBL" id="GAV52365.1"/>
    </source>
</evidence>
<evidence type="ECO:0000256" key="1">
    <source>
        <dbReference type="ARBA" id="ARBA00004123"/>
    </source>
</evidence>
<accession>A0A1Q3A9J7</accession>
<name>A0A1Q3A9J7_ZYGRO</name>
<protein>
    <recommendedName>
        <fullName evidence="7">Importin N-terminal domain-containing protein</fullName>
    </recommendedName>
</protein>
<evidence type="ECO:0000256" key="5">
    <source>
        <dbReference type="ARBA" id="ARBA00022927"/>
    </source>
</evidence>
<organism evidence="8 9">
    <name type="scientific">Zygosaccharomyces rouxii</name>
    <dbReference type="NCBI Taxonomy" id="4956"/>
    <lineage>
        <taxon>Eukaryota</taxon>
        <taxon>Fungi</taxon>
        <taxon>Dikarya</taxon>
        <taxon>Ascomycota</taxon>
        <taxon>Saccharomycotina</taxon>
        <taxon>Saccharomycetes</taxon>
        <taxon>Saccharomycetales</taxon>
        <taxon>Saccharomycetaceae</taxon>
        <taxon>Zygosaccharomyces</taxon>
    </lineage>
</organism>
<evidence type="ECO:0000256" key="2">
    <source>
        <dbReference type="ARBA" id="ARBA00004496"/>
    </source>
</evidence>
<keyword evidence="5" id="KW-0653">Protein transport</keyword>
<reference evidence="8 9" key="1">
    <citation type="submission" date="2016-08" db="EMBL/GenBank/DDBJ databases">
        <title>Draft genome sequence of allopolyploid Zygosaccharomyces rouxii.</title>
        <authorList>
            <person name="Watanabe J."/>
            <person name="Uehara K."/>
            <person name="Mogi Y."/>
            <person name="Tsukioka Y."/>
        </authorList>
    </citation>
    <scope>NUCLEOTIDE SEQUENCE [LARGE SCALE GENOMIC DNA]</scope>
    <source>
        <strain evidence="8 9">NBRC 110957</strain>
    </source>
</reference>
<dbReference type="GO" id="GO:0005635">
    <property type="term" value="C:nuclear envelope"/>
    <property type="evidence" value="ECO:0007669"/>
    <property type="project" value="TreeGrafter"/>
</dbReference>
<dbReference type="InterPro" id="IPR016024">
    <property type="entry name" value="ARM-type_fold"/>
</dbReference>
<dbReference type="GO" id="GO:0031267">
    <property type="term" value="F:small GTPase binding"/>
    <property type="evidence" value="ECO:0007669"/>
    <property type="project" value="InterPro"/>
</dbReference>
<evidence type="ECO:0000256" key="4">
    <source>
        <dbReference type="ARBA" id="ARBA00022490"/>
    </source>
</evidence>
<dbReference type="OrthoDB" id="760868at2759"/>
<dbReference type="EMBL" id="BDGX01000033">
    <property type="protein sequence ID" value="GAV52365.1"/>
    <property type="molecule type" value="Genomic_DNA"/>
</dbReference>
<dbReference type="Pfam" id="PF03810">
    <property type="entry name" value="IBN_N"/>
    <property type="match status" value="1"/>
</dbReference>
<keyword evidence="6" id="KW-0539">Nucleus</keyword>